<dbReference type="InterPro" id="IPR001977">
    <property type="entry name" value="Depp_CoAkinase"/>
</dbReference>
<gene>
    <name evidence="8 10" type="primary">coaE</name>
    <name evidence="10" type="ORF">L8U60_00245</name>
</gene>
<keyword evidence="2 8" id="KW-0963">Cytoplasm</keyword>
<keyword evidence="7 8" id="KW-0173">Coenzyme A biosynthesis</keyword>
<dbReference type="FunFam" id="3.40.50.300:FF:000991">
    <property type="entry name" value="Dephospho-CoA kinase"/>
    <property type="match status" value="1"/>
</dbReference>
<evidence type="ECO:0000256" key="7">
    <source>
        <dbReference type="ARBA" id="ARBA00022993"/>
    </source>
</evidence>
<evidence type="ECO:0000256" key="8">
    <source>
        <dbReference type="HAMAP-Rule" id="MF_00376"/>
    </source>
</evidence>
<dbReference type="Pfam" id="PF01121">
    <property type="entry name" value="CoaE"/>
    <property type="match status" value="1"/>
</dbReference>
<comment type="subcellular location">
    <subcellularLocation>
        <location evidence="8">Cytoplasm</location>
    </subcellularLocation>
</comment>
<dbReference type="PROSITE" id="PS51219">
    <property type="entry name" value="DPCK"/>
    <property type="match status" value="1"/>
</dbReference>
<comment type="similarity">
    <text evidence="1 8">Belongs to the CoaE family.</text>
</comment>
<evidence type="ECO:0000256" key="6">
    <source>
        <dbReference type="ARBA" id="ARBA00022840"/>
    </source>
</evidence>
<dbReference type="InterPro" id="IPR027417">
    <property type="entry name" value="P-loop_NTPase"/>
</dbReference>
<protein>
    <recommendedName>
        <fullName evidence="8 9">Dephospho-CoA kinase</fullName>
        <ecNumber evidence="8 9">2.7.1.24</ecNumber>
    </recommendedName>
    <alternativeName>
        <fullName evidence="8">Dephosphocoenzyme A kinase</fullName>
    </alternativeName>
</protein>
<sequence length="201" mass="21722">MKKIGLTGGIGSGKSTVAAMLAEAGFRVVDADKIARQIMEPGSPVLAKVAEEFGHDVLNQDGTLDRAELARRAFGDKESTQRLNAITHPAIRAESNRQFIQAETDGAPVAVYDMPLLIELGLNKDMDLTVVVDVDAEERVKRLLTSRGLDEADARARIKQQIDDGARKAAADWVIDNNGPVENLAPQVERLIESVQAGPKK</sequence>
<evidence type="ECO:0000256" key="2">
    <source>
        <dbReference type="ARBA" id="ARBA00022490"/>
    </source>
</evidence>
<keyword evidence="6 8" id="KW-0067">ATP-binding</keyword>
<keyword evidence="11" id="KW-1185">Reference proteome</keyword>
<evidence type="ECO:0000256" key="5">
    <source>
        <dbReference type="ARBA" id="ARBA00022777"/>
    </source>
</evidence>
<name>A0A9X3LTI1_9CORY</name>
<accession>A0A9X3LTI1</accession>
<dbReference type="AlphaFoldDB" id="A0A9X3LTI1"/>
<comment type="pathway">
    <text evidence="8">Cofactor biosynthesis; coenzyme A biosynthesis; CoA from (R)-pantothenate: step 5/5.</text>
</comment>
<dbReference type="HAMAP" id="MF_00376">
    <property type="entry name" value="Dephospho_CoA_kinase"/>
    <property type="match status" value="1"/>
</dbReference>
<dbReference type="EC" id="2.7.1.24" evidence="8 9"/>
<evidence type="ECO:0000256" key="3">
    <source>
        <dbReference type="ARBA" id="ARBA00022679"/>
    </source>
</evidence>
<dbReference type="NCBIfam" id="NF002879">
    <property type="entry name" value="PRK03333.1"/>
    <property type="match status" value="1"/>
</dbReference>
<dbReference type="PANTHER" id="PTHR10695:SF46">
    <property type="entry name" value="BIFUNCTIONAL COENZYME A SYNTHASE-RELATED"/>
    <property type="match status" value="1"/>
</dbReference>
<dbReference type="GO" id="GO:0015937">
    <property type="term" value="P:coenzyme A biosynthetic process"/>
    <property type="evidence" value="ECO:0007669"/>
    <property type="project" value="UniProtKB-UniRule"/>
</dbReference>
<evidence type="ECO:0000256" key="1">
    <source>
        <dbReference type="ARBA" id="ARBA00009018"/>
    </source>
</evidence>
<reference evidence="10" key="1">
    <citation type="submission" date="2022-02" db="EMBL/GenBank/DDBJ databases">
        <title>Corynebacterium sp. from urogenital microbiome.</title>
        <authorList>
            <person name="Cappelli E.A."/>
            <person name="Ribeiro T.G."/>
            <person name="Peixe L."/>
        </authorList>
    </citation>
    <scope>NUCLEOTIDE SEQUENCE</scope>
    <source>
        <strain evidence="10">C8Ua_172</strain>
    </source>
</reference>
<proteinExistence type="inferred from homology"/>
<comment type="catalytic activity">
    <reaction evidence="8">
        <text>3'-dephospho-CoA + ATP = ADP + CoA + H(+)</text>
        <dbReference type="Rhea" id="RHEA:18245"/>
        <dbReference type="ChEBI" id="CHEBI:15378"/>
        <dbReference type="ChEBI" id="CHEBI:30616"/>
        <dbReference type="ChEBI" id="CHEBI:57287"/>
        <dbReference type="ChEBI" id="CHEBI:57328"/>
        <dbReference type="ChEBI" id="CHEBI:456216"/>
        <dbReference type="EC" id="2.7.1.24"/>
    </reaction>
</comment>
<dbReference type="PANTHER" id="PTHR10695">
    <property type="entry name" value="DEPHOSPHO-COA KINASE-RELATED"/>
    <property type="match status" value="1"/>
</dbReference>
<keyword evidence="4 8" id="KW-0547">Nucleotide-binding</keyword>
<dbReference type="GO" id="GO:0005737">
    <property type="term" value="C:cytoplasm"/>
    <property type="evidence" value="ECO:0007669"/>
    <property type="project" value="UniProtKB-SubCell"/>
</dbReference>
<organism evidence="10 11">
    <name type="scientific">Corynebacterium meitnerae</name>
    <dbReference type="NCBI Taxonomy" id="2913498"/>
    <lineage>
        <taxon>Bacteria</taxon>
        <taxon>Bacillati</taxon>
        <taxon>Actinomycetota</taxon>
        <taxon>Actinomycetes</taxon>
        <taxon>Mycobacteriales</taxon>
        <taxon>Corynebacteriaceae</taxon>
        <taxon>Corynebacterium</taxon>
    </lineage>
</organism>
<dbReference type="GO" id="GO:0004140">
    <property type="term" value="F:dephospho-CoA kinase activity"/>
    <property type="evidence" value="ECO:0007669"/>
    <property type="project" value="UniProtKB-UniRule"/>
</dbReference>
<comment type="caution">
    <text evidence="10">The sequence shown here is derived from an EMBL/GenBank/DDBJ whole genome shotgun (WGS) entry which is preliminary data.</text>
</comment>
<dbReference type="GO" id="GO:0005524">
    <property type="term" value="F:ATP binding"/>
    <property type="evidence" value="ECO:0007669"/>
    <property type="project" value="UniProtKB-UniRule"/>
</dbReference>
<evidence type="ECO:0000256" key="4">
    <source>
        <dbReference type="ARBA" id="ARBA00022741"/>
    </source>
</evidence>
<comment type="function">
    <text evidence="8">Catalyzes the phosphorylation of the 3'-hydroxyl group of dephosphocoenzyme A to form coenzyme A.</text>
</comment>
<dbReference type="Gene3D" id="3.40.50.300">
    <property type="entry name" value="P-loop containing nucleotide triphosphate hydrolases"/>
    <property type="match status" value="1"/>
</dbReference>
<evidence type="ECO:0000256" key="9">
    <source>
        <dbReference type="NCBIfam" id="TIGR00152"/>
    </source>
</evidence>
<dbReference type="SUPFAM" id="SSF52540">
    <property type="entry name" value="P-loop containing nucleoside triphosphate hydrolases"/>
    <property type="match status" value="1"/>
</dbReference>
<keyword evidence="3 8" id="KW-0808">Transferase</keyword>
<dbReference type="RefSeq" id="WP_269964386.1">
    <property type="nucleotide sequence ID" value="NZ_JAKMUS010000001.1"/>
</dbReference>
<dbReference type="NCBIfam" id="TIGR00152">
    <property type="entry name" value="dephospho-CoA kinase"/>
    <property type="match status" value="1"/>
</dbReference>
<dbReference type="CDD" id="cd02022">
    <property type="entry name" value="DPCK"/>
    <property type="match status" value="1"/>
</dbReference>
<keyword evidence="5 8" id="KW-0418">Kinase</keyword>
<evidence type="ECO:0000313" key="11">
    <source>
        <dbReference type="Proteomes" id="UP001146468"/>
    </source>
</evidence>
<evidence type="ECO:0000313" key="10">
    <source>
        <dbReference type="EMBL" id="MCZ9292915.1"/>
    </source>
</evidence>
<dbReference type="EMBL" id="JAKMUS010000001">
    <property type="protein sequence ID" value="MCZ9292915.1"/>
    <property type="molecule type" value="Genomic_DNA"/>
</dbReference>
<feature type="binding site" evidence="8">
    <location>
        <begin position="11"/>
        <end position="16"/>
    </location>
    <ligand>
        <name>ATP</name>
        <dbReference type="ChEBI" id="CHEBI:30616"/>
    </ligand>
</feature>
<dbReference type="Proteomes" id="UP001146468">
    <property type="component" value="Unassembled WGS sequence"/>
</dbReference>